<reference evidence="1 2" key="1">
    <citation type="journal article" date="2011" name="J. Bacteriol.">
        <title>Complete genome sequence of the hyperthermophilic, piezophilic, heterotrophic, and carboxydotrophic archaeon Thermococcus barophilus MP.</title>
        <authorList>
            <person name="Vannier P."/>
            <person name="Marteinsson V.T."/>
            <person name="Fridjonsson O.H."/>
            <person name="Oger P."/>
            <person name="Jebbar M."/>
        </authorList>
    </citation>
    <scope>NUCLEOTIDE SEQUENCE [LARGE SCALE GENOMIC DNA]</scope>
    <source>
        <strain evidence="2">DSM 11836 / MP</strain>
    </source>
</reference>
<evidence type="ECO:0000313" key="2">
    <source>
        <dbReference type="Proteomes" id="UP000007478"/>
    </source>
</evidence>
<accession>F0LLN5</accession>
<dbReference type="PATRIC" id="fig|391623.17.peg.838"/>
<keyword evidence="2" id="KW-1185">Reference proteome</keyword>
<dbReference type="EMBL" id="CP002372">
    <property type="protein sequence ID" value="ADT83812.1"/>
    <property type="molecule type" value="Genomic_DNA"/>
</dbReference>
<dbReference type="AlphaFoldDB" id="F0LLN5"/>
<proteinExistence type="predicted"/>
<dbReference type="HOGENOM" id="CLU_3283044_0_0_2"/>
<dbReference type="KEGG" id="tba:TERMP_00835"/>
<organism evidence="1 2">
    <name type="scientific">Thermococcus barophilus (strain DSM 11836 / MP)</name>
    <dbReference type="NCBI Taxonomy" id="391623"/>
    <lineage>
        <taxon>Archaea</taxon>
        <taxon>Methanobacteriati</taxon>
        <taxon>Methanobacteriota</taxon>
        <taxon>Thermococci</taxon>
        <taxon>Thermococcales</taxon>
        <taxon>Thermococcaceae</taxon>
        <taxon>Thermococcus</taxon>
    </lineage>
</organism>
<name>F0LLN5_THEBM</name>
<gene>
    <name evidence="1" type="ordered locus">TERMP_00835</name>
</gene>
<protein>
    <submittedName>
        <fullName evidence="1">Uncharacterized protein</fullName>
    </submittedName>
</protein>
<evidence type="ECO:0000313" key="1">
    <source>
        <dbReference type="EMBL" id="ADT83812.1"/>
    </source>
</evidence>
<dbReference type="Proteomes" id="UP000007478">
    <property type="component" value="Chromosome"/>
</dbReference>
<sequence>MADGEVIVLLFEIHRLANTPRITTAKTTPATILFIKITYG</sequence>